<dbReference type="InterPro" id="IPR039556">
    <property type="entry name" value="ICL/PEPM"/>
</dbReference>
<proteinExistence type="predicted"/>
<protein>
    <submittedName>
        <fullName evidence="1">2-Methylisocitrate lyase, PEP mutase family</fullName>
    </submittedName>
</protein>
<accession>A0A1T5FTA1</accession>
<dbReference type="PANTHER" id="PTHR42905:SF16">
    <property type="entry name" value="CARBOXYPHOSPHONOENOLPYRUVATE PHOSPHONOMUTASE-LIKE PROTEIN (AFU_ORTHOLOGUE AFUA_5G07230)"/>
    <property type="match status" value="1"/>
</dbReference>
<gene>
    <name evidence="1" type="ORF">SAMN05660293_03395</name>
</gene>
<organism evidence="1 2">
    <name type="scientific">Dyadobacter psychrophilus</name>
    <dbReference type="NCBI Taxonomy" id="651661"/>
    <lineage>
        <taxon>Bacteria</taxon>
        <taxon>Pseudomonadati</taxon>
        <taxon>Bacteroidota</taxon>
        <taxon>Cytophagia</taxon>
        <taxon>Cytophagales</taxon>
        <taxon>Spirosomataceae</taxon>
        <taxon>Dyadobacter</taxon>
    </lineage>
</organism>
<dbReference type="PANTHER" id="PTHR42905">
    <property type="entry name" value="PHOSPHOENOLPYRUVATE CARBOXYLASE"/>
    <property type="match status" value="1"/>
</dbReference>
<dbReference type="Proteomes" id="UP000190897">
    <property type="component" value="Unassembled WGS sequence"/>
</dbReference>
<keyword evidence="2" id="KW-1185">Reference proteome</keyword>
<reference evidence="2" key="1">
    <citation type="submission" date="2017-02" db="EMBL/GenBank/DDBJ databases">
        <authorList>
            <person name="Varghese N."/>
            <person name="Submissions S."/>
        </authorList>
    </citation>
    <scope>NUCLEOTIDE SEQUENCE [LARGE SCALE GENOMIC DNA]</scope>
    <source>
        <strain evidence="2">DSM 22270</strain>
    </source>
</reference>
<dbReference type="EMBL" id="FUZA01000004">
    <property type="protein sequence ID" value="SKB99360.1"/>
    <property type="molecule type" value="Genomic_DNA"/>
</dbReference>
<evidence type="ECO:0000313" key="2">
    <source>
        <dbReference type="Proteomes" id="UP000190897"/>
    </source>
</evidence>
<dbReference type="InterPro" id="IPR040442">
    <property type="entry name" value="Pyrv_kinase-like_dom_sf"/>
</dbReference>
<dbReference type="SUPFAM" id="SSF51621">
    <property type="entry name" value="Phosphoenolpyruvate/pyruvate domain"/>
    <property type="match status" value="1"/>
</dbReference>
<dbReference type="InterPro" id="IPR015813">
    <property type="entry name" value="Pyrv/PenolPyrv_kinase-like_dom"/>
</dbReference>
<dbReference type="AlphaFoldDB" id="A0A1T5FTA1"/>
<dbReference type="Pfam" id="PF13714">
    <property type="entry name" value="PEP_mutase"/>
    <property type="match status" value="1"/>
</dbReference>
<evidence type="ECO:0000313" key="1">
    <source>
        <dbReference type="EMBL" id="SKB99360.1"/>
    </source>
</evidence>
<keyword evidence="1" id="KW-0456">Lyase</keyword>
<sequence length="269" mass="29277">MKRKSSQSEKADLLKKLHYSKQMLVLPNIWDVAGAALLEETGYQAVATASAAIARANGFQDGEKIPFDQALNVITQIVNAVEVPVTADIESGYATDLQGLKANIRKVLATGVAGINIEDSDPKTNELLPVDLQVERIRLIRKVAEKAGVRLFINARTDVFLKPSSLTNDEKLKVAIERGCAYADAGADGVYPIFVREESDISTLVNEFAVPINILITKGTPELSKLQNLGVARVSFGPNFQKAMLLAMKTSLKNVKDKFSHSHITDMLA</sequence>
<dbReference type="OrthoDB" id="9780430at2"/>
<dbReference type="RefSeq" id="WP_082215914.1">
    <property type="nucleotide sequence ID" value="NZ_FUZA01000004.1"/>
</dbReference>
<dbReference type="Gene3D" id="3.20.20.60">
    <property type="entry name" value="Phosphoenolpyruvate-binding domains"/>
    <property type="match status" value="1"/>
</dbReference>
<name>A0A1T5FTA1_9BACT</name>
<dbReference type="STRING" id="651661.SAMN05660293_03395"/>
<dbReference type="GO" id="GO:0016829">
    <property type="term" value="F:lyase activity"/>
    <property type="evidence" value="ECO:0007669"/>
    <property type="project" value="UniProtKB-KW"/>
</dbReference>
<dbReference type="CDD" id="cd00377">
    <property type="entry name" value="ICL_PEPM"/>
    <property type="match status" value="1"/>
</dbReference>